<keyword evidence="1" id="KW-1133">Transmembrane helix</keyword>
<keyword evidence="1" id="KW-0812">Transmembrane</keyword>
<proteinExistence type="predicted"/>
<protein>
    <submittedName>
        <fullName evidence="3">Transmembrane protein</fullName>
    </submittedName>
</protein>
<dbReference type="Proteomes" id="UP000492821">
    <property type="component" value="Unassembled WGS sequence"/>
</dbReference>
<keyword evidence="1" id="KW-0472">Membrane</keyword>
<organism evidence="2 3">
    <name type="scientific">Panagrellus redivivus</name>
    <name type="common">Microworm</name>
    <dbReference type="NCBI Taxonomy" id="6233"/>
    <lineage>
        <taxon>Eukaryota</taxon>
        <taxon>Metazoa</taxon>
        <taxon>Ecdysozoa</taxon>
        <taxon>Nematoda</taxon>
        <taxon>Chromadorea</taxon>
        <taxon>Rhabditida</taxon>
        <taxon>Tylenchina</taxon>
        <taxon>Panagrolaimomorpha</taxon>
        <taxon>Panagrolaimoidea</taxon>
        <taxon>Panagrolaimidae</taxon>
        <taxon>Panagrellus</taxon>
    </lineage>
</organism>
<accession>A0A7E4VCJ2</accession>
<reference evidence="3" key="2">
    <citation type="submission" date="2020-10" db="UniProtKB">
        <authorList>
            <consortium name="WormBaseParasite"/>
        </authorList>
    </citation>
    <scope>IDENTIFICATION</scope>
</reference>
<feature type="transmembrane region" description="Helical" evidence="1">
    <location>
        <begin position="66"/>
        <end position="87"/>
    </location>
</feature>
<dbReference type="AlphaFoldDB" id="A0A7E4VCJ2"/>
<reference evidence="2" key="1">
    <citation type="journal article" date="2013" name="Genetics">
        <title>The draft genome and transcriptome of Panagrellus redivivus are shaped by the harsh demands of a free-living lifestyle.</title>
        <authorList>
            <person name="Srinivasan J."/>
            <person name="Dillman A.R."/>
            <person name="Macchietto M.G."/>
            <person name="Heikkinen L."/>
            <person name="Lakso M."/>
            <person name="Fracchia K.M."/>
            <person name="Antoshechkin I."/>
            <person name="Mortazavi A."/>
            <person name="Wong G."/>
            <person name="Sternberg P.W."/>
        </authorList>
    </citation>
    <scope>NUCLEOTIDE SEQUENCE [LARGE SCALE GENOMIC DNA]</scope>
    <source>
        <strain evidence="2">MT8872</strain>
    </source>
</reference>
<evidence type="ECO:0000313" key="2">
    <source>
        <dbReference type="Proteomes" id="UP000492821"/>
    </source>
</evidence>
<evidence type="ECO:0000256" key="1">
    <source>
        <dbReference type="SAM" id="Phobius"/>
    </source>
</evidence>
<dbReference type="WBParaSite" id="Pan_g18835.t1">
    <property type="protein sequence ID" value="Pan_g18835.t1"/>
    <property type="gene ID" value="Pan_g18835"/>
</dbReference>
<sequence length="127" mass="14503">MSIEAFVSSWDDLPLAHPPHAPTPLSGRLVSFNVALIKTKHSASNLVNSRFVCNLNPYYVVYNKRWIHVDGCLITSIVIMVSYFWMFRLKYPKSIRSTLRLLAALMGLKDPAMTNFENQLYINIIAD</sequence>
<evidence type="ECO:0000313" key="3">
    <source>
        <dbReference type="WBParaSite" id="Pan_g18835.t1"/>
    </source>
</evidence>
<keyword evidence="2" id="KW-1185">Reference proteome</keyword>
<name>A0A7E4VCJ2_PANRE</name>